<protein>
    <submittedName>
        <fullName evidence="2">Uncharacterized protein</fullName>
    </submittedName>
</protein>
<comment type="caution">
    <text evidence="2">The sequence shown here is derived from an EMBL/GenBank/DDBJ whole genome shotgun (WGS) entry which is preliminary data.</text>
</comment>
<reference evidence="2 3" key="1">
    <citation type="submission" date="2024-05" db="EMBL/GenBank/DDBJ databases">
        <title>Genome sequencing and assembly of Indian major carp, Cirrhinus mrigala (Hamilton, 1822).</title>
        <authorList>
            <person name="Mohindra V."/>
            <person name="Chowdhury L.M."/>
            <person name="Lal K."/>
            <person name="Jena J.K."/>
        </authorList>
    </citation>
    <scope>NUCLEOTIDE SEQUENCE [LARGE SCALE GENOMIC DNA]</scope>
    <source>
        <strain evidence="2">CM1030</strain>
        <tissue evidence="2">Blood</tissue>
    </source>
</reference>
<feature type="non-terminal residue" evidence="2">
    <location>
        <position position="73"/>
    </location>
</feature>
<accession>A0ABD0RWU0</accession>
<organism evidence="2 3">
    <name type="scientific">Cirrhinus mrigala</name>
    <name type="common">Mrigala</name>
    <dbReference type="NCBI Taxonomy" id="683832"/>
    <lineage>
        <taxon>Eukaryota</taxon>
        <taxon>Metazoa</taxon>
        <taxon>Chordata</taxon>
        <taxon>Craniata</taxon>
        <taxon>Vertebrata</taxon>
        <taxon>Euteleostomi</taxon>
        <taxon>Actinopterygii</taxon>
        <taxon>Neopterygii</taxon>
        <taxon>Teleostei</taxon>
        <taxon>Ostariophysi</taxon>
        <taxon>Cypriniformes</taxon>
        <taxon>Cyprinidae</taxon>
        <taxon>Labeoninae</taxon>
        <taxon>Labeonini</taxon>
        <taxon>Cirrhinus</taxon>
    </lineage>
</organism>
<name>A0ABD0RWU0_CIRMR</name>
<evidence type="ECO:0000313" key="3">
    <source>
        <dbReference type="Proteomes" id="UP001529510"/>
    </source>
</evidence>
<keyword evidence="3" id="KW-1185">Reference proteome</keyword>
<feature type="region of interest" description="Disordered" evidence="1">
    <location>
        <begin position="1"/>
        <end position="73"/>
    </location>
</feature>
<evidence type="ECO:0000313" key="2">
    <source>
        <dbReference type="EMBL" id="KAL0203025.1"/>
    </source>
</evidence>
<gene>
    <name evidence="2" type="ORF">M9458_001043</name>
</gene>
<dbReference type="AlphaFoldDB" id="A0ABD0RWU0"/>
<evidence type="ECO:0000256" key="1">
    <source>
        <dbReference type="SAM" id="MobiDB-lite"/>
    </source>
</evidence>
<sequence>PFHLHINLPPRMHTPHDPLSHASDPQHLPECPRAELRKTPKSQSQRPRLFYSDRNGGVHPGARPLAPLMLPET</sequence>
<proteinExistence type="predicted"/>
<dbReference type="Proteomes" id="UP001529510">
    <property type="component" value="Unassembled WGS sequence"/>
</dbReference>
<dbReference type="EMBL" id="JAMKFB020000001">
    <property type="protein sequence ID" value="KAL0203025.1"/>
    <property type="molecule type" value="Genomic_DNA"/>
</dbReference>
<feature type="non-terminal residue" evidence="2">
    <location>
        <position position="1"/>
    </location>
</feature>